<reference evidence="1 2" key="1">
    <citation type="journal article" date="2021" name="Hortic Res">
        <title>High-quality reference genome and annotation aids understanding of berry development for evergreen blueberry (Vaccinium darrowii).</title>
        <authorList>
            <person name="Yu J."/>
            <person name="Hulse-Kemp A.M."/>
            <person name="Babiker E."/>
            <person name="Staton M."/>
        </authorList>
    </citation>
    <scope>NUCLEOTIDE SEQUENCE [LARGE SCALE GENOMIC DNA]</scope>
    <source>
        <strain evidence="2">cv. NJ 8807/NJ 8810</strain>
        <tissue evidence="1">Young leaf</tissue>
    </source>
</reference>
<keyword evidence="2" id="KW-1185">Reference proteome</keyword>
<proteinExistence type="predicted"/>
<protein>
    <submittedName>
        <fullName evidence="1">Uncharacterized protein</fullName>
    </submittedName>
</protein>
<organism evidence="1 2">
    <name type="scientific">Vaccinium darrowii</name>
    <dbReference type="NCBI Taxonomy" id="229202"/>
    <lineage>
        <taxon>Eukaryota</taxon>
        <taxon>Viridiplantae</taxon>
        <taxon>Streptophyta</taxon>
        <taxon>Embryophyta</taxon>
        <taxon>Tracheophyta</taxon>
        <taxon>Spermatophyta</taxon>
        <taxon>Magnoliopsida</taxon>
        <taxon>eudicotyledons</taxon>
        <taxon>Gunneridae</taxon>
        <taxon>Pentapetalae</taxon>
        <taxon>asterids</taxon>
        <taxon>Ericales</taxon>
        <taxon>Ericaceae</taxon>
        <taxon>Vaccinioideae</taxon>
        <taxon>Vaccinieae</taxon>
        <taxon>Vaccinium</taxon>
    </lineage>
</organism>
<dbReference type="EMBL" id="CM037159">
    <property type="protein sequence ID" value="KAH7866483.1"/>
    <property type="molecule type" value="Genomic_DNA"/>
</dbReference>
<evidence type="ECO:0000313" key="1">
    <source>
        <dbReference type="EMBL" id="KAH7866483.1"/>
    </source>
</evidence>
<evidence type="ECO:0000313" key="2">
    <source>
        <dbReference type="Proteomes" id="UP000828048"/>
    </source>
</evidence>
<name>A0ACB7ZLB2_9ERIC</name>
<accession>A0ACB7ZLB2</accession>
<sequence length="249" mass="28309">MKTEVPIQRKIRRSKRRRKLAKRQVKVRVKKRVKEEGVSPLVEKYWLQRYDLFSKYDEGIKLDEEGWFSVTPEEIAVRHAQRGGGVVVDGFAGVGGNAIQFAKMCYHVVAIDIDPQKVEMAFNNAKIYGVEDYVDFIVGDFIQLAPSLKGDVVFLSPPWGGPSYKAMKNFTLDLLKPKDGYSLFQIAQTITPNIIMFLPRNVDLHQVEELSWLSSPPLCVEIEKNYVNNYLKGITVYFGDAACGQLELS</sequence>
<gene>
    <name evidence="1" type="ORF">Vadar_021005</name>
</gene>
<dbReference type="Proteomes" id="UP000828048">
    <property type="component" value="Chromosome 9"/>
</dbReference>
<comment type="caution">
    <text evidence="1">The sequence shown here is derived from an EMBL/GenBank/DDBJ whole genome shotgun (WGS) entry which is preliminary data.</text>
</comment>